<dbReference type="SUPFAM" id="SSF51569">
    <property type="entry name" value="Aldolase"/>
    <property type="match status" value="1"/>
</dbReference>
<dbReference type="GO" id="GO:0008840">
    <property type="term" value="F:4-hydroxy-tetrahydrodipicolinate synthase activity"/>
    <property type="evidence" value="ECO:0007669"/>
    <property type="project" value="UniProtKB-EC"/>
</dbReference>
<reference evidence="4 5" key="1">
    <citation type="submission" date="2021-03" db="EMBL/GenBank/DDBJ databases">
        <title>Sequencing the genomes of 1000 actinobacteria strains.</title>
        <authorList>
            <person name="Klenk H.-P."/>
        </authorList>
    </citation>
    <scope>NUCLEOTIDE SEQUENCE [LARGE SCALE GENOMIC DNA]</scope>
    <source>
        <strain evidence="4 5">DSM 24221</strain>
    </source>
</reference>
<dbReference type="CDD" id="cd00408">
    <property type="entry name" value="DHDPS-like"/>
    <property type="match status" value="1"/>
</dbReference>
<dbReference type="Pfam" id="PF00701">
    <property type="entry name" value="DHDPS"/>
    <property type="match status" value="1"/>
</dbReference>
<gene>
    <name evidence="4" type="ORF">JOF34_002053</name>
</gene>
<protein>
    <submittedName>
        <fullName evidence="4">4-hydroxy-tetrahydrodipicolinate synthase</fullName>
        <ecNumber evidence="4">4.3.3.7</ecNumber>
    </submittedName>
</protein>
<organism evidence="4 5">
    <name type="scientific">Microbacterium amylolyticum</name>
    <dbReference type="NCBI Taxonomy" id="936337"/>
    <lineage>
        <taxon>Bacteria</taxon>
        <taxon>Bacillati</taxon>
        <taxon>Actinomycetota</taxon>
        <taxon>Actinomycetes</taxon>
        <taxon>Micrococcales</taxon>
        <taxon>Microbacteriaceae</taxon>
        <taxon>Microbacterium</taxon>
    </lineage>
</organism>
<keyword evidence="5" id="KW-1185">Reference proteome</keyword>
<dbReference type="PANTHER" id="PTHR12128">
    <property type="entry name" value="DIHYDRODIPICOLINATE SYNTHASE"/>
    <property type="match status" value="1"/>
</dbReference>
<comment type="caution">
    <text evidence="4">The sequence shown here is derived from an EMBL/GenBank/DDBJ whole genome shotgun (WGS) entry which is preliminary data.</text>
</comment>
<dbReference type="SMART" id="SM01130">
    <property type="entry name" value="DHDPS"/>
    <property type="match status" value="1"/>
</dbReference>
<dbReference type="Gene3D" id="3.20.20.70">
    <property type="entry name" value="Aldolase class I"/>
    <property type="match status" value="1"/>
</dbReference>
<dbReference type="PANTHER" id="PTHR12128:SF66">
    <property type="entry name" value="4-HYDROXY-2-OXOGLUTARATE ALDOLASE, MITOCHONDRIAL"/>
    <property type="match status" value="1"/>
</dbReference>
<accession>A0ABS4ZJK4</accession>
<proteinExistence type="inferred from homology"/>
<dbReference type="InterPro" id="IPR002220">
    <property type="entry name" value="DapA-like"/>
</dbReference>
<dbReference type="EMBL" id="JAGIOL010000001">
    <property type="protein sequence ID" value="MBP2437467.1"/>
    <property type="molecule type" value="Genomic_DNA"/>
</dbReference>
<dbReference type="InterPro" id="IPR013785">
    <property type="entry name" value="Aldolase_TIM"/>
</dbReference>
<comment type="similarity">
    <text evidence="1 3">Belongs to the DapA family.</text>
</comment>
<keyword evidence="2 3" id="KW-0456">Lyase</keyword>
<sequence>MKIAGLSAFPLTPLVDDRLDEESFAAQIVRLARSGVDSIGALGSTGSCVYLSREERHRAIEIAAEMSEGVPLIAGIGAVSTSHVIQHAADAQLAGADALLLAPVSYQPLTEDDVYGLYADVTSATDLPVVVYDNPRTTGFSFSHELYGRVAQLPNVVSIKIPGVPEDPTTARAHVDAIRAIIPSHVTIGVSGDAFAAAGLQAGCDAWYSVLAGTLPEPALRITRAAHRGDDAAATAECARLQPLWDLFAQHGGSIRVVAAIAEHVGRAQRSCLPKPLLGLDDEAREDVTHVITDLGLVP</sequence>
<evidence type="ECO:0000313" key="5">
    <source>
        <dbReference type="Proteomes" id="UP001519362"/>
    </source>
</evidence>
<dbReference type="PIRSF" id="PIRSF001365">
    <property type="entry name" value="DHDPS"/>
    <property type="match status" value="1"/>
</dbReference>
<dbReference type="EC" id="4.3.3.7" evidence="4"/>
<evidence type="ECO:0000256" key="2">
    <source>
        <dbReference type="ARBA" id="ARBA00023239"/>
    </source>
</evidence>
<evidence type="ECO:0000256" key="1">
    <source>
        <dbReference type="ARBA" id="ARBA00007592"/>
    </source>
</evidence>
<evidence type="ECO:0000313" key="4">
    <source>
        <dbReference type="EMBL" id="MBP2437467.1"/>
    </source>
</evidence>
<evidence type="ECO:0000256" key="3">
    <source>
        <dbReference type="PIRNR" id="PIRNR001365"/>
    </source>
</evidence>
<dbReference type="RefSeq" id="WP_165133885.1">
    <property type="nucleotide sequence ID" value="NZ_CP049253.1"/>
</dbReference>
<dbReference type="PRINTS" id="PR00146">
    <property type="entry name" value="DHPICSNTHASE"/>
</dbReference>
<dbReference type="Proteomes" id="UP001519362">
    <property type="component" value="Unassembled WGS sequence"/>
</dbReference>
<name>A0ABS4ZJK4_9MICO</name>